<evidence type="ECO:0000313" key="3">
    <source>
        <dbReference type="EMBL" id="MBI9115265.1"/>
    </source>
</evidence>
<keyword evidence="1" id="KW-1017">Isopeptide bond</keyword>
<dbReference type="InterPro" id="IPR010814">
    <property type="entry name" value="DUF1416"/>
</dbReference>
<keyword evidence="4" id="KW-1185">Reference proteome</keyword>
<reference evidence="3" key="1">
    <citation type="submission" date="2020-12" db="EMBL/GenBank/DDBJ databases">
        <title>Sanguibacter suaedae sp. nov., isolated from Suaeda aralocaspica.</title>
        <authorList>
            <person name="Ma Q."/>
        </authorList>
    </citation>
    <scope>NUCLEOTIDE SEQUENCE</scope>
    <source>
        <strain evidence="3">YZGR15</strain>
    </source>
</reference>
<protein>
    <submittedName>
        <fullName evidence="3">DUF1416 domain-containing protein</fullName>
    </submittedName>
</protein>
<evidence type="ECO:0000256" key="1">
    <source>
        <dbReference type="ARBA" id="ARBA00022499"/>
    </source>
</evidence>
<dbReference type="AlphaFoldDB" id="A0A934IAP8"/>
<dbReference type="EMBL" id="JAEINH010000007">
    <property type="protein sequence ID" value="MBI9115265.1"/>
    <property type="molecule type" value="Genomic_DNA"/>
</dbReference>
<sequence length="96" mass="9624">MSCAAPDQSGPSLAAPGATVVEGAVLRAGAPVAGAYVRLHDASGEFTAEVVSGPEGTFRFYAAPGRWEVRVLAPGVTGGAPVTAEVGTTRVDVRLD</sequence>
<dbReference type="Gene3D" id="2.60.40.1120">
    <property type="entry name" value="Carboxypeptidase-like, regulatory domain"/>
    <property type="match status" value="1"/>
</dbReference>
<proteinExistence type="predicted"/>
<dbReference type="SUPFAM" id="SSF49464">
    <property type="entry name" value="Carboxypeptidase regulatory domain-like"/>
    <property type="match status" value="1"/>
</dbReference>
<evidence type="ECO:0000313" key="4">
    <source>
        <dbReference type="Proteomes" id="UP000602087"/>
    </source>
</evidence>
<accession>A0A934IAP8</accession>
<dbReference type="InterPro" id="IPR008969">
    <property type="entry name" value="CarboxyPept-like_regulatory"/>
</dbReference>
<dbReference type="Proteomes" id="UP000602087">
    <property type="component" value="Unassembled WGS sequence"/>
</dbReference>
<name>A0A934IAP8_9MICO</name>
<keyword evidence="2" id="KW-0832">Ubl conjugation</keyword>
<dbReference type="RefSeq" id="WP_198733836.1">
    <property type="nucleotide sequence ID" value="NZ_JAEINH010000007.1"/>
</dbReference>
<organism evidence="3 4">
    <name type="scientific">Sanguibacter suaedae</name>
    <dbReference type="NCBI Taxonomy" id="2795737"/>
    <lineage>
        <taxon>Bacteria</taxon>
        <taxon>Bacillati</taxon>
        <taxon>Actinomycetota</taxon>
        <taxon>Actinomycetes</taxon>
        <taxon>Micrococcales</taxon>
        <taxon>Sanguibacteraceae</taxon>
        <taxon>Sanguibacter</taxon>
    </lineage>
</organism>
<evidence type="ECO:0000256" key="2">
    <source>
        <dbReference type="ARBA" id="ARBA00022843"/>
    </source>
</evidence>
<comment type="caution">
    <text evidence="3">The sequence shown here is derived from an EMBL/GenBank/DDBJ whole genome shotgun (WGS) entry which is preliminary data.</text>
</comment>
<dbReference type="Pfam" id="PF07210">
    <property type="entry name" value="DUF1416"/>
    <property type="match status" value="1"/>
</dbReference>
<gene>
    <name evidence="3" type="ORF">JAV76_09610</name>
</gene>